<evidence type="ECO:0000313" key="2">
    <source>
        <dbReference type="Proteomes" id="UP000326289"/>
    </source>
</evidence>
<gene>
    <name evidence="1" type="ORF">BDV30DRAFT_213681</name>
</gene>
<dbReference type="EMBL" id="ML732817">
    <property type="protein sequence ID" value="KAB8271397.1"/>
    <property type="molecule type" value="Genomic_DNA"/>
</dbReference>
<accession>A0A5N6IZ48</accession>
<keyword evidence="2" id="KW-1185">Reference proteome</keyword>
<proteinExistence type="predicted"/>
<name>A0A5N6IZ48_9EURO</name>
<dbReference type="AlphaFoldDB" id="A0A5N6IZ48"/>
<dbReference type="Proteomes" id="UP000326289">
    <property type="component" value="Unassembled WGS sequence"/>
</dbReference>
<organism evidence="1 2">
    <name type="scientific">Aspergillus minisclerotigenes</name>
    <dbReference type="NCBI Taxonomy" id="656917"/>
    <lineage>
        <taxon>Eukaryota</taxon>
        <taxon>Fungi</taxon>
        <taxon>Dikarya</taxon>
        <taxon>Ascomycota</taxon>
        <taxon>Pezizomycotina</taxon>
        <taxon>Eurotiomycetes</taxon>
        <taxon>Eurotiomycetidae</taxon>
        <taxon>Eurotiales</taxon>
        <taxon>Aspergillaceae</taxon>
        <taxon>Aspergillus</taxon>
        <taxon>Aspergillus subgen. Circumdati</taxon>
    </lineage>
</organism>
<reference evidence="1 2" key="1">
    <citation type="submission" date="2019-04" db="EMBL/GenBank/DDBJ databases">
        <title>Fungal friends and foes A comparative genomics study of 23 Aspergillus species from section Flavi.</title>
        <authorList>
            <consortium name="DOE Joint Genome Institute"/>
            <person name="Kjaerbolling I."/>
            <person name="Vesth T.C."/>
            <person name="Frisvad J.C."/>
            <person name="Nybo J.L."/>
            <person name="Theobald S."/>
            <person name="Kildgaard S."/>
            <person name="Petersen T.I."/>
            <person name="Kuo A."/>
            <person name="Sato A."/>
            <person name="Lyhne E.K."/>
            <person name="Kogle M.E."/>
            <person name="Wiebenga A."/>
            <person name="Kun R.S."/>
            <person name="Lubbers R.J."/>
            <person name="Makela M.R."/>
            <person name="Barry K."/>
            <person name="Chovatia M."/>
            <person name="Clum A."/>
            <person name="Daum C."/>
            <person name="Haridas S."/>
            <person name="He G."/>
            <person name="LaButti K."/>
            <person name="Lipzen A."/>
            <person name="Mondo S."/>
            <person name="Pangilinan J."/>
            <person name="Riley R."/>
            <person name="Salamov A."/>
            <person name="Simmons B.A."/>
            <person name="Magnuson J.K."/>
            <person name="Henrissat B."/>
            <person name="Mortensen U.H."/>
            <person name="Larsen T.O."/>
            <person name="De vries R.P."/>
            <person name="Grigoriev I.V."/>
            <person name="Machida M."/>
            <person name="Baker S.E."/>
            <person name="Andersen M.R."/>
        </authorList>
    </citation>
    <scope>NUCLEOTIDE SEQUENCE [LARGE SCALE GENOMIC DNA]</scope>
    <source>
        <strain evidence="1 2">CBS 117635</strain>
    </source>
</reference>
<protein>
    <submittedName>
        <fullName evidence="1">Uncharacterized protein</fullName>
    </submittedName>
</protein>
<evidence type="ECO:0000313" key="1">
    <source>
        <dbReference type="EMBL" id="KAB8271397.1"/>
    </source>
</evidence>
<sequence>MKVGAREREMVGRCALGRGGARGREETALPDCLGGGKLVGLLVYSVDDPSWSKYRLFVLLTPFCCLFSLLSLRLGRGDEIVAEWKKDPKKRKDEYKISKPLTQLS</sequence>